<sequence>MCTELMKQCAVCLEVECLGWQYCEPYMKTSDQVRRNNGSKIPASFAFKGHNPAINHDVRAYFSPDDCPNLECPSKIQPEEEN</sequence>
<evidence type="ECO:0000313" key="1">
    <source>
        <dbReference type="EMBL" id="KAF4954516.1"/>
    </source>
</evidence>
<reference evidence="1" key="2">
    <citation type="submission" date="2020-05" db="EMBL/GenBank/DDBJ databases">
        <authorList>
            <person name="Kim H.-S."/>
            <person name="Proctor R.H."/>
            <person name="Brown D.W."/>
        </authorList>
    </citation>
    <scope>NUCLEOTIDE SEQUENCE</scope>
    <source>
        <strain evidence="1">NRRL 20472</strain>
    </source>
</reference>
<dbReference type="Proteomes" id="UP000622797">
    <property type="component" value="Unassembled WGS sequence"/>
</dbReference>
<comment type="caution">
    <text evidence="1">The sequence shown here is derived from an EMBL/GenBank/DDBJ whole genome shotgun (WGS) entry which is preliminary data.</text>
</comment>
<keyword evidence="2" id="KW-1185">Reference proteome</keyword>
<organism evidence="1 2">
    <name type="scientific">Fusarium sarcochroum</name>
    <dbReference type="NCBI Taxonomy" id="1208366"/>
    <lineage>
        <taxon>Eukaryota</taxon>
        <taxon>Fungi</taxon>
        <taxon>Dikarya</taxon>
        <taxon>Ascomycota</taxon>
        <taxon>Pezizomycotina</taxon>
        <taxon>Sordariomycetes</taxon>
        <taxon>Hypocreomycetidae</taxon>
        <taxon>Hypocreales</taxon>
        <taxon>Nectriaceae</taxon>
        <taxon>Fusarium</taxon>
        <taxon>Fusarium lateritium species complex</taxon>
    </lineage>
</organism>
<dbReference type="EMBL" id="JABEXW010000810">
    <property type="protein sequence ID" value="KAF4954516.1"/>
    <property type="molecule type" value="Genomic_DNA"/>
</dbReference>
<dbReference type="AlphaFoldDB" id="A0A8H4TB24"/>
<protein>
    <submittedName>
        <fullName evidence="1">Uncharacterized protein</fullName>
    </submittedName>
</protein>
<evidence type="ECO:0000313" key="2">
    <source>
        <dbReference type="Proteomes" id="UP000622797"/>
    </source>
</evidence>
<gene>
    <name evidence="1" type="ORF">FSARC_12129</name>
</gene>
<name>A0A8H4TB24_9HYPO</name>
<reference evidence="1" key="1">
    <citation type="journal article" date="2020" name="BMC Genomics">
        <title>Correction to: Identification and distribution of gene clusters required for synthesis of sphingolipid metabolism inhibitors in diverse species of the filamentous fungus Fusarium.</title>
        <authorList>
            <person name="Kim H.S."/>
            <person name="Lohmar J.M."/>
            <person name="Busman M."/>
            <person name="Brown D.W."/>
            <person name="Naumann T.A."/>
            <person name="Divon H.H."/>
            <person name="Lysoe E."/>
            <person name="Uhlig S."/>
            <person name="Proctor R.H."/>
        </authorList>
    </citation>
    <scope>NUCLEOTIDE SEQUENCE</scope>
    <source>
        <strain evidence="1">NRRL 20472</strain>
    </source>
</reference>
<proteinExistence type="predicted"/>
<accession>A0A8H4TB24</accession>
<dbReference type="OrthoDB" id="10421529at2759"/>